<dbReference type="OrthoDB" id="21204at2759"/>
<dbReference type="InterPro" id="IPR013083">
    <property type="entry name" value="Znf_RING/FYVE/PHD"/>
</dbReference>
<feature type="domain" description="RING-type" evidence="9">
    <location>
        <begin position="180"/>
        <end position="221"/>
    </location>
</feature>
<evidence type="ECO:0000259" key="9">
    <source>
        <dbReference type="PROSITE" id="PS50089"/>
    </source>
</evidence>
<dbReference type="EMBL" id="MJEQ01000059">
    <property type="protein sequence ID" value="OIT40015.1"/>
    <property type="molecule type" value="Genomic_DNA"/>
</dbReference>
<evidence type="ECO:0000256" key="1">
    <source>
        <dbReference type="ARBA" id="ARBA00000900"/>
    </source>
</evidence>
<gene>
    <name evidence="10" type="primary">RHC1A_1</name>
    <name evidence="10" type="ORF">A4A49_17472</name>
</gene>
<proteinExistence type="predicted"/>
<evidence type="ECO:0000256" key="8">
    <source>
        <dbReference type="PROSITE-ProRule" id="PRU00175"/>
    </source>
</evidence>
<dbReference type="InterPro" id="IPR001841">
    <property type="entry name" value="Znf_RING"/>
</dbReference>
<dbReference type="PROSITE" id="PS50089">
    <property type="entry name" value="ZF_RING_2"/>
    <property type="match status" value="1"/>
</dbReference>
<evidence type="ECO:0000256" key="5">
    <source>
        <dbReference type="ARBA" id="ARBA00022771"/>
    </source>
</evidence>
<comment type="caution">
    <text evidence="10">The sequence shown here is derived from an EMBL/GenBank/DDBJ whole genome shotgun (WGS) entry which is preliminary data.</text>
</comment>
<accession>A0A314LEC8</accession>
<dbReference type="Gramene" id="OIT40015">
    <property type="protein sequence ID" value="OIT40015"/>
    <property type="gene ID" value="A4A49_17472"/>
</dbReference>
<evidence type="ECO:0000256" key="4">
    <source>
        <dbReference type="ARBA" id="ARBA00022723"/>
    </source>
</evidence>
<dbReference type="SMR" id="A0A314LEC8"/>
<dbReference type="GO" id="GO:0016567">
    <property type="term" value="P:protein ubiquitination"/>
    <property type="evidence" value="ECO:0007669"/>
    <property type="project" value="TreeGrafter"/>
</dbReference>
<evidence type="ECO:0000256" key="2">
    <source>
        <dbReference type="ARBA" id="ARBA00012483"/>
    </source>
</evidence>
<keyword evidence="3" id="KW-0808">Transferase</keyword>
<dbReference type="KEGG" id="nau:109237353"/>
<organism evidence="10 11">
    <name type="scientific">Nicotiana attenuata</name>
    <name type="common">Coyote tobacco</name>
    <dbReference type="NCBI Taxonomy" id="49451"/>
    <lineage>
        <taxon>Eukaryota</taxon>
        <taxon>Viridiplantae</taxon>
        <taxon>Streptophyta</taxon>
        <taxon>Embryophyta</taxon>
        <taxon>Tracheophyta</taxon>
        <taxon>Spermatophyta</taxon>
        <taxon>Magnoliopsida</taxon>
        <taxon>eudicotyledons</taxon>
        <taxon>Gunneridae</taxon>
        <taxon>Pentapetalae</taxon>
        <taxon>asterids</taxon>
        <taxon>lamiids</taxon>
        <taxon>Solanales</taxon>
        <taxon>Solanaceae</taxon>
        <taxon>Nicotianoideae</taxon>
        <taxon>Nicotianeae</taxon>
        <taxon>Nicotiana</taxon>
    </lineage>
</organism>
<evidence type="ECO:0000313" key="11">
    <source>
        <dbReference type="Proteomes" id="UP000187609"/>
    </source>
</evidence>
<evidence type="ECO:0000256" key="6">
    <source>
        <dbReference type="ARBA" id="ARBA00022786"/>
    </source>
</evidence>
<dbReference type="Gene3D" id="3.30.40.10">
    <property type="entry name" value="Zinc/RING finger domain, C3HC4 (zinc finger)"/>
    <property type="match status" value="1"/>
</dbReference>
<dbReference type="GO" id="GO:0061630">
    <property type="term" value="F:ubiquitin protein ligase activity"/>
    <property type="evidence" value="ECO:0007669"/>
    <property type="project" value="UniProtKB-EC"/>
</dbReference>
<protein>
    <recommendedName>
        <fullName evidence="2">RING-type E3 ubiquitin transferase</fullName>
        <ecNumber evidence="2">2.3.2.27</ecNumber>
    </recommendedName>
</protein>
<evidence type="ECO:0000256" key="7">
    <source>
        <dbReference type="ARBA" id="ARBA00022833"/>
    </source>
</evidence>
<keyword evidence="7" id="KW-0862">Zinc</keyword>
<dbReference type="EC" id="2.3.2.27" evidence="2"/>
<dbReference type="SMART" id="SM00184">
    <property type="entry name" value="RING"/>
    <property type="match status" value="1"/>
</dbReference>
<dbReference type="AlphaFoldDB" id="A0A314LEC8"/>
<keyword evidence="6" id="KW-0833">Ubl conjugation pathway</keyword>
<dbReference type="GO" id="GO:0005737">
    <property type="term" value="C:cytoplasm"/>
    <property type="evidence" value="ECO:0007669"/>
    <property type="project" value="TreeGrafter"/>
</dbReference>
<evidence type="ECO:0000313" key="10">
    <source>
        <dbReference type="EMBL" id="OIT40015.1"/>
    </source>
</evidence>
<dbReference type="STRING" id="49451.A0A314LEC8"/>
<dbReference type="Pfam" id="PF13639">
    <property type="entry name" value="zf-RING_2"/>
    <property type="match status" value="1"/>
</dbReference>
<dbReference type="PANTHER" id="PTHR15710">
    <property type="entry name" value="E3 UBIQUITIN-PROTEIN LIGASE PRAJA"/>
    <property type="match status" value="1"/>
</dbReference>
<sequence length="306" mass="35654">MSLIPHPRPQVVVNGVQRMRTFHYYWCRQCQRSIRTTSTNSSEILCPRCFGQIQYNLDVSRRRLVLSDVMTRLQPSSNSRLLDALALILDPSIRLQNLDHGDENYQLRQRARIILQFIGPDENILSLPANNTSLESSNENGVEELIQELTRNDRLGPSPAIDALPKVVLTDRHLANDTVCPVCKDEFEVGSEVRELPCKHFYHSECIFPWLENHNTCPVCRYQLQGFTNNYDVQQGNYINSRYNLDDEEEEQDMRNPLLWGLTRLMSLWPVNLLSSWIQRYFNYPLDNATSDFLGGIPWWSTWHIL</sequence>
<evidence type="ECO:0000256" key="3">
    <source>
        <dbReference type="ARBA" id="ARBA00022679"/>
    </source>
</evidence>
<keyword evidence="5 8" id="KW-0863">Zinc-finger</keyword>
<dbReference type="GeneID" id="109237353"/>
<dbReference type="CDD" id="cd16667">
    <property type="entry name" value="RING-H2_RNF126-like"/>
    <property type="match status" value="1"/>
</dbReference>
<keyword evidence="4" id="KW-0479">Metal-binding</keyword>
<dbReference type="GO" id="GO:0008270">
    <property type="term" value="F:zinc ion binding"/>
    <property type="evidence" value="ECO:0007669"/>
    <property type="project" value="UniProtKB-KW"/>
</dbReference>
<dbReference type="SUPFAM" id="SSF57850">
    <property type="entry name" value="RING/U-box"/>
    <property type="match status" value="1"/>
</dbReference>
<comment type="catalytic activity">
    <reaction evidence="1">
        <text>S-ubiquitinyl-[E2 ubiquitin-conjugating enzyme]-L-cysteine + [acceptor protein]-L-lysine = [E2 ubiquitin-conjugating enzyme]-L-cysteine + N(6)-ubiquitinyl-[acceptor protein]-L-lysine.</text>
        <dbReference type="EC" id="2.3.2.27"/>
    </reaction>
</comment>
<dbReference type="PANTHER" id="PTHR15710:SF116">
    <property type="entry name" value="RING_U-BOX SUPERFAMILY PROTEIN"/>
    <property type="match status" value="1"/>
</dbReference>
<dbReference type="FunFam" id="3.30.40.10:FF:000022">
    <property type="entry name" value="E3 ubiquitin-protein ligase RING1-like"/>
    <property type="match status" value="1"/>
</dbReference>
<reference evidence="10" key="1">
    <citation type="submission" date="2016-11" db="EMBL/GenBank/DDBJ databases">
        <title>The genome of Nicotiana attenuata.</title>
        <authorList>
            <person name="Xu S."/>
            <person name="Brockmoeller T."/>
            <person name="Gaquerel E."/>
            <person name="Navarro A."/>
            <person name="Kuhl H."/>
            <person name="Gase K."/>
            <person name="Ling Z."/>
            <person name="Zhou W."/>
            <person name="Kreitzer C."/>
            <person name="Stanke M."/>
            <person name="Tang H."/>
            <person name="Lyons E."/>
            <person name="Pandey P."/>
            <person name="Pandey S.P."/>
            <person name="Timmermann B."/>
            <person name="Baldwin I.T."/>
        </authorList>
    </citation>
    <scope>NUCLEOTIDE SEQUENCE [LARGE SCALE GENOMIC DNA]</scope>
    <source>
        <strain evidence="10">UT</strain>
    </source>
</reference>
<keyword evidence="11" id="KW-1185">Reference proteome</keyword>
<name>A0A314LEC8_NICAT</name>
<dbReference type="Proteomes" id="UP000187609">
    <property type="component" value="Unassembled WGS sequence"/>
</dbReference>